<organism evidence="1 2">
    <name type="scientific">Puccinia striiformis f. sp. tritici</name>
    <dbReference type="NCBI Taxonomy" id="168172"/>
    <lineage>
        <taxon>Eukaryota</taxon>
        <taxon>Fungi</taxon>
        <taxon>Dikarya</taxon>
        <taxon>Basidiomycota</taxon>
        <taxon>Pucciniomycotina</taxon>
        <taxon>Pucciniomycetes</taxon>
        <taxon>Pucciniales</taxon>
        <taxon>Pucciniaceae</taxon>
        <taxon>Puccinia</taxon>
    </lineage>
</organism>
<gene>
    <name evidence="1" type="ORF">MJO28_006454</name>
</gene>
<comment type="caution">
    <text evidence="1">The sequence shown here is derived from an EMBL/GenBank/DDBJ whole genome shotgun (WGS) entry which is preliminary data.</text>
</comment>
<dbReference type="EMBL" id="CM045870">
    <property type="protein sequence ID" value="KAI7953907.1"/>
    <property type="molecule type" value="Genomic_DNA"/>
</dbReference>
<dbReference type="Proteomes" id="UP001060170">
    <property type="component" value="Chromosome 6"/>
</dbReference>
<keyword evidence="2" id="KW-1185">Reference proteome</keyword>
<sequence length="421" mass="47259">MNPPQDSSLSGEEFVWNLVTEWFTEPRVLSQYGFDIDDSGYIQIPHVAGGSRHAQQLSQRKAWERFLDEIPPAYYYNPTQAADPVVVNSNNFPSGVPGHDHGTDAGVSAPIAGTSMSDVCVLPKPLGWQRKATVISAVMGHQHGQVDPHRQLTFCGSIPDFSALLLMSTVWTLRIANSGAVGTSSVSLQLWVSRRPTTSIQREAAHDFAHAPKSIPARKLGQSLLTQCFCVLFIWRQWNVAPLVTKDECRFCQPGLHAYRRENELKVHVEENKGIYDASVHLRLKTDAELRQELLNSKFLCPHAKCADMFEEGGPLQSHYSKRHGGDGHLAVQACLRTVQQISSDLENFEEFLRKREELEATIVSLKQQHGGRTRQSGQNRLARNFKELSEPLKYPFSVTLSVIQSRRDYVVVCKTSKKEK</sequence>
<reference evidence="2" key="1">
    <citation type="journal article" date="2018" name="BMC Genomics">
        <title>Genomic insights into host adaptation between the wheat stripe rust pathogen (Puccinia striiformis f. sp. tritici) and the barley stripe rust pathogen (Puccinia striiformis f. sp. hordei).</title>
        <authorList>
            <person name="Xia C."/>
            <person name="Wang M."/>
            <person name="Yin C."/>
            <person name="Cornejo O.E."/>
            <person name="Hulbert S.H."/>
            <person name="Chen X."/>
        </authorList>
    </citation>
    <scope>NUCLEOTIDE SEQUENCE [LARGE SCALE GENOMIC DNA]</scope>
    <source>
        <strain evidence="2">93-210</strain>
    </source>
</reference>
<evidence type="ECO:0000313" key="2">
    <source>
        <dbReference type="Proteomes" id="UP001060170"/>
    </source>
</evidence>
<reference evidence="1 2" key="3">
    <citation type="journal article" date="2022" name="Microbiol. Spectr.">
        <title>Folding features and dynamics of 3D genome architecture in plant fungal pathogens.</title>
        <authorList>
            <person name="Xia C."/>
        </authorList>
    </citation>
    <scope>NUCLEOTIDE SEQUENCE [LARGE SCALE GENOMIC DNA]</scope>
    <source>
        <strain evidence="1 2">93-210</strain>
    </source>
</reference>
<name>A0ACC0EIQ5_9BASI</name>
<proteinExistence type="predicted"/>
<reference evidence="2" key="2">
    <citation type="journal article" date="2018" name="Mol. Plant Microbe Interact.">
        <title>Genome sequence resources for the wheat stripe rust pathogen (Puccinia striiformis f. sp. tritici) and the barley stripe rust pathogen (Puccinia striiformis f. sp. hordei).</title>
        <authorList>
            <person name="Xia C."/>
            <person name="Wang M."/>
            <person name="Yin C."/>
            <person name="Cornejo O.E."/>
            <person name="Hulbert S.H."/>
            <person name="Chen X."/>
        </authorList>
    </citation>
    <scope>NUCLEOTIDE SEQUENCE [LARGE SCALE GENOMIC DNA]</scope>
    <source>
        <strain evidence="2">93-210</strain>
    </source>
</reference>
<accession>A0ACC0EIQ5</accession>
<evidence type="ECO:0000313" key="1">
    <source>
        <dbReference type="EMBL" id="KAI7953907.1"/>
    </source>
</evidence>
<protein>
    <submittedName>
        <fullName evidence="1">Uncharacterized protein</fullName>
    </submittedName>
</protein>